<evidence type="ECO:0000313" key="2">
    <source>
        <dbReference type="Proteomes" id="UP000663827"/>
    </source>
</evidence>
<proteinExistence type="predicted"/>
<comment type="caution">
    <text evidence="1">The sequence shown here is derived from an EMBL/GenBank/DDBJ whole genome shotgun (WGS) entry which is preliminary data.</text>
</comment>
<sequence length="116" mass="13387">MPLSPIFTRVYTPERNSEYKDQLQIWCDRMKIGHIGFRTIKTEYRDDYGHVLFQAVPIFPHIIYIDRSGRGQYNNDALVELTDSSVVGWATSKRQAEETAAALLLTSRWYCPSTGL</sequence>
<reference evidence="1" key="1">
    <citation type="submission" date="2021-01" db="EMBL/GenBank/DDBJ databases">
        <authorList>
            <person name="Kaushik A."/>
        </authorList>
    </citation>
    <scope>NUCLEOTIDE SEQUENCE</scope>
    <source>
        <strain evidence="1">AG5</strain>
    </source>
</reference>
<dbReference type="EMBL" id="CAJNJQ010003715">
    <property type="protein sequence ID" value="CAE7203799.1"/>
    <property type="molecule type" value="Genomic_DNA"/>
</dbReference>
<gene>
    <name evidence="1" type="ORF">RDB_LOCUS141284</name>
</gene>
<dbReference type="Proteomes" id="UP000663827">
    <property type="component" value="Unassembled WGS sequence"/>
</dbReference>
<evidence type="ECO:0000313" key="1">
    <source>
        <dbReference type="EMBL" id="CAE7203799.1"/>
    </source>
</evidence>
<name>A0A8H3I414_9AGAM</name>
<dbReference type="SUPFAM" id="SSF54768">
    <property type="entry name" value="dsRNA-binding domain-like"/>
    <property type="match status" value="1"/>
</dbReference>
<organism evidence="1 2">
    <name type="scientific">Rhizoctonia solani</name>
    <dbReference type="NCBI Taxonomy" id="456999"/>
    <lineage>
        <taxon>Eukaryota</taxon>
        <taxon>Fungi</taxon>
        <taxon>Dikarya</taxon>
        <taxon>Basidiomycota</taxon>
        <taxon>Agaricomycotina</taxon>
        <taxon>Agaricomycetes</taxon>
        <taxon>Cantharellales</taxon>
        <taxon>Ceratobasidiaceae</taxon>
        <taxon>Rhizoctonia</taxon>
    </lineage>
</organism>
<accession>A0A8H3I414</accession>
<protein>
    <submittedName>
        <fullName evidence="1">Uncharacterized protein</fullName>
    </submittedName>
</protein>
<dbReference type="AlphaFoldDB" id="A0A8H3I414"/>